<dbReference type="InterPro" id="IPR012349">
    <property type="entry name" value="Split_barrel_FMN-bd"/>
</dbReference>
<gene>
    <name evidence="3" type="ORF">BDK92_5821</name>
</gene>
<dbReference type="NCBIfam" id="TIGR03618">
    <property type="entry name" value="Rv1155_F420"/>
    <property type="match status" value="1"/>
</dbReference>
<keyword evidence="1" id="KW-0560">Oxidoreductase</keyword>
<protein>
    <submittedName>
        <fullName evidence="3">PPOX class probable F420-dependent enzyme</fullName>
    </submittedName>
</protein>
<name>A0A495JS24_9ACTN</name>
<dbReference type="GO" id="GO:0070967">
    <property type="term" value="F:coenzyme F420 binding"/>
    <property type="evidence" value="ECO:0007669"/>
    <property type="project" value="TreeGrafter"/>
</dbReference>
<proteinExistence type="predicted"/>
<dbReference type="InterPro" id="IPR052019">
    <property type="entry name" value="F420H2_bilvrd_red/Heme_oxyg"/>
</dbReference>
<dbReference type="PANTHER" id="PTHR35176:SF6">
    <property type="entry name" value="HEME OXYGENASE HI_0854-RELATED"/>
    <property type="match status" value="1"/>
</dbReference>
<dbReference type="InterPro" id="IPR019920">
    <property type="entry name" value="F420-binding_dom_put"/>
</dbReference>
<dbReference type="EMBL" id="RBKT01000001">
    <property type="protein sequence ID" value="RKR91425.1"/>
    <property type="molecule type" value="Genomic_DNA"/>
</dbReference>
<evidence type="ECO:0000313" key="4">
    <source>
        <dbReference type="Proteomes" id="UP000277671"/>
    </source>
</evidence>
<evidence type="ECO:0000313" key="3">
    <source>
        <dbReference type="EMBL" id="RKR91425.1"/>
    </source>
</evidence>
<organism evidence="3 4">
    <name type="scientific">Micromonospora pisi</name>
    <dbReference type="NCBI Taxonomy" id="589240"/>
    <lineage>
        <taxon>Bacteria</taxon>
        <taxon>Bacillati</taxon>
        <taxon>Actinomycetota</taxon>
        <taxon>Actinomycetes</taxon>
        <taxon>Micromonosporales</taxon>
        <taxon>Micromonosporaceae</taxon>
        <taxon>Micromonospora</taxon>
    </lineage>
</organism>
<dbReference type="Pfam" id="PF01243">
    <property type="entry name" value="PNPOx_N"/>
    <property type="match status" value="1"/>
</dbReference>
<dbReference type="GO" id="GO:0016627">
    <property type="term" value="F:oxidoreductase activity, acting on the CH-CH group of donors"/>
    <property type="evidence" value="ECO:0007669"/>
    <property type="project" value="TreeGrafter"/>
</dbReference>
<dbReference type="PANTHER" id="PTHR35176">
    <property type="entry name" value="HEME OXYGENASE HI_0854-RELATED"/>
    <property type="match status" value="1"/>
</dbReference>
<comment type="caution">
    <text evidence="3">The sequence shown here is derived from an EMBL/GenBank/DDBJ whole genome shotgun (WGS) entry which is preliminary data.</text>
</comment>
<dbReference type="Proteomes" id="UP000277671">
    <property type="component" value="Unassembled WGS sequence"/>
</dbReference>
<reference evidence="3 4" key="1">
    <citation type="submission" date="2018-10" db="EMBL/GenBank/DDBJ databases">
        <title>Sequencing the genomes of 1000 actinobacteria strains.</title>
        <authorList>
            <person name="Klenk H.-P."/>
        </authorList>
    </citation>
    <scope>NUCLEOTIDE SEQUENCE [LARGE SCALE GENOMIC DNA]</scope>
    <source>
        <strain evidence="3 4">DSM 45175</strain>
    </source>
</reference>
<feature type="domain" description="Pyridoxamine 5'-phosphate oxidase N-terminal" evidence="2">
    <location>
        <begin position="8"/>
        <end position="123"/>
    </location>
</feature>
<keyword evidence="4" id="KW-1185">Reference proteome</keyword>
<accession>A0A495JS24</accession>
<dbReference type="AlphaFoldDB" id="A0A495JS24"/>
<sequence>MTINAVIPETHVDLLERPLFSHLATIRPDGSPQSSVMWFVWDGQRIRMTHTSGRQKFRNLQHEPRVALSIADPEDEYRFLEVRGVVESIDPDDEKGSFYRSLQERYDNVYPITDADVRVVITIRPTGFVSVTGGTVQERAR</sequence>
<evidence type="ECO:0000259" key="2">
    <source>
        <dbReference type="Pfam" id="PF01243"/>
    </source>
</evidence>
<dbReference type="InterPro" id="IPR011576">
    <property type="entry name" value="Pyridox_Oxase_N"/>
</dbReference>
<evidence type="ECO:0000256" key="1">
    <source>
        <dbReference type="ARBA" id="ARBA00023002"/>
    </source>
</evidence>
<dbReference type="SUPFAM" id="SSF50475">
    <property type="entry name" value="FMN-binding split barrel"/>
    <property type="match status" value="1"/>
</dbReference>
<dbReference type="Gene3D" id="2.30.110.10">
    <property type="entry name" value="Electron Transport, Fmn-binding Protein, Chain A"/>
    <property type="match status" value="1"/>
</dbReference>
<dbReference type="GO" id="GO:0005829">
    <property type="term" value="C:cytosol"/>
    <property type="evidence" value="ECO:0007669"/>
    <property type="project" value="TreeGrafter"/>
</dbReference>